<evidence type="ECO:0000256" key="2">
    <source>
        <dbReference type="ARBA" id="ARBA00006728"/>
    </source>
</evidence>
<dbReference type="SUPFAM" id="SSF54277">
    <property type="entry name" value="CAD &amp; PB1 domains"/>
    <property type="match status" value="1"/>
</dbReference>
<comment type="function">
    <text evidence="8">Aux/IAA proteins are short-lived transcriptional factors that function as repressors of early auxin response genes at low auxin concentrations.</text>
</comment>
<dbReference type="EMBL" id="QGKV02001556">
    <property type="protein sequence ID" value="KAF3517444.1"/>
    <property type="molecule type" value="Genomic_DNA"/>
</dbReference>
<comment type="caution">
    <text evidence="10">The sequence shown here is derived from an EMBL/GenBank/DDBJ whole genome shotgun (WGS) entry which is preliminary data.</text>
</comment>
<accession>A0ABQ7ATZ1</accession>
<dbReference type="InterPro" id="IPR053793">
    <property type="entry name" value="PB1-like"/>
</dbReference>
<dbReference type="Pfam" id="PF02309">
    <property type="entry name" value="AUX_IAA"/>
    <property type="match status" value="1"/>
</dbReference>
<keyword evidence="5 8" id="KW-0804">Transcription</keyword>
<evidence type="ECO:0000313" key="11">
    <source>
        <dbReference type="Proteomes" id="UP000266723"/>
    </source>
</evidence>
<keyword evidence="3 8" id="KW-0678">Repressor</keyword>
<dbReference type="PANTHER" id="PTHR31734">
    <property type="entry name" value="AUXIN-RESPONSIVE PROTEIN IAA17"/>
    <property type="match status" value="1"/>
</dbReference>
<evidence type="ECO:0000256" key="4">
    <source>
        <dbReference type="ARBA" id="ARBA00023015"/>
    </source>
</evidence>
<evidence type="ECO:0000256" key="3">
    <source>
        <dbReference type="ARBA" id="ARBA00022491"/>
    </source>
</evidence>
<keyword evidence="7 8" id="KW-0927">Auxin signaling pathway</keyword>
<organism evidence="10 11">
    <name type="scientific">Brassica cretica</name>
    <name type="common">Mustard</name>
    <dbReference type="NCBI Taxonomy" id="69181"/>
    <lineage>
        <taxon>Eukaryota</taxon>
        <taxon>Viridiplantae</taxon>
        <taxon>Streptophyta</taxon>
        <taxon>Embryophyta</taxon>
        <taxon>Tracheophyta</taxon>
        <taxon>Spermatophyta</taxon>
        <taxon>Magnoliopsida</taxon>
        <taxon>eudicotyledons</taxon>
        <taxon>Gunneridae</taxon>
        <taxon>Pentapetalae</taxon>
        <taxon>rosids</taxon>
        <taxon>malvids</taxon>
        <taxon>Brassicales</taxon>
        <taxon>Brassicaceae</taxon>
        <taxon>Brassiceae</taxon>
        <taxon>Brassica</taxon>
    </lineage>
</organism>
<evidence type="ECO:0000313" key="10">
    <source>
        <dbReference type="EMBL" id="KAF3517444.1"/>
    </source>
</evidence>
<keyword evidence="11" id="KW-1185">Reference proteome</keyword>
<reference evidence="10 11" key="1">
    <citation type="journal article" date="2020" name="BMC Genomics">
        <title>Intraspecific diversification of the crop wild relative Brassica cretica Lam. using demographic model selection.</title>
        <authorList>
            <person name="Kioukis A."/>
            <person name="Michalopoulou V.A."/>
            <person name="Briers L."/>
            <person name="Pirintsos S."/>
            <person name="Studholme D.J."/>
            <person name="Pavlidis P."/>
            <person name="Sarris P.F."/>
        </authorList>
    </citation>
    <scope>NUCLEOTIDE SEQUENCE [LARGE SCALE GENOMIC DNA]</scope>
    <source>
        <strain evidence="11">cv. PFS-1207/04</strain>
    </source>
</reference>
<evidence type="ECO:0000259" key="9">
    <source>
        <dbReference type="PROSITE" id="PS51745"/>
    </source>
</evidence>
<proteinExistence type="inferred from homology"/>
<feature type="domain" description="PB1" evidence="9">
    <location>
        <begin position="1"/>
        <end position="34"/>
    </location>
</feature>
<dbReference type="InterPro" id="IPR033389">
    <property type="entry name" value="AUX/IAA_dom"/>
</dbReference>
<comment type="subcellular location">
    <subcellularLocation>
        <location evidence="1 8">Nucleus</location>
    </subcellularLocation>
</comment>
<dbReference type="Gene3D" id="3.10.20.90">
    <property type="entry name" value="Phosphatidylinositol 3-kinase Catalytic Subunit, Chain A, domain 1"/>
    <property type="match status" value="1"/>
</dbReference>
<keyword evidence="4 8" id="KW-0805">Transcription regulation</keyword>
<comment type="subunit">
    <text evidence="8">Homodimers and heterodimers.</text>
</comment>
<evidence type="ECO:0000256" key="6">
    <source>
        <dbReference type="ARBA" id="ARBA00023242"/>
    </source>
</evidence>
<evidence type="ECO:0000256" key="5">
    <source>
        <dbReference type="ARBA" id="ARBA00023163"/>
    </source>
</evidence>
<dbReference type="Proteomes" id="UP000266723">
    <property type="component" value="Unassembled WGS sequence"/>
</dbReference>
<dbReference type="PANTHER" id="PTHR31734:SF34">
    <property type="entry name" value="AUXIN-RESPONSIVE PROTEIN IAA15"/>
    <property type="match status" value="1"/>
</dbReference>
<comment type="similarity">
    <text evidence="2 8">Belongs to the Aux/IAA family.</text>
</comment>
<keyword evidence="6 8" id="KW-0539">Nucleus</keyword>
<evidence type="ECO:0000256" key="1">
    <source>
        <dbReference type="ARBA" id="ARBA00004123"/>
    </source>
</evidence>
<name>A0ABQ7ATZ1_BRACR</name>
<dbReference type="InterPro" id="IPR003311">
    <property type="entry name" value="AUX_IAA"/>
</dbReference>
<evidence type="ECO:0000256" key="7">
    <source>
        <dbReference type="ARBA" id="ARBA00023294"/>
    </source>
</evidence>
<sequence>MATYEDKDGDWMLVRDVPWMMFVESCKRMRLMKAADAMGLVLPKLRSEQCLHVQER</sequence>
<protein>
    <recommendedName>
        <fullName evidence="8">Auxin-responsive protein</fullName>
    </recommendedName>
</protein>
<dbReference type="PROSITE" id="PS51745">
    <property type="entry name" value="PB1"/>
    <property type="match status" value="1"/>
</dbReference>
<gene>
    <name evidence="10" type="ORF">DY000_02064375</name>
</gene>
<evidence type="ECO:0000256" key="8">
    <source>
        <dbReference type="RuleBase" id="RU004549"/>
    </source>
</evidence>